<organism evidence="2 3">
    <name type="scientific">Sphaerobacter thermophilus (strain ATCC 49802 / DSM 20745 / KCCM 41009 / NCIMB 13125 / S 6022)</name>
    <dbReference type="NCBI Taxonomy" id="479434"/>
    <lineage>
        <taxon>Bacteria</taxon>
        <taxon>Pseudomonadati</taxon>
        <taxon>Thermomicrobiota</taxon>
        <taxon>Thermomicrobia</taxon>
        <taxon>Sphaerobacterales</taxon>
        <taxon>Sphaerobacterineae</taxon>
        <taxon>Sphaerobacteraceae</taxon>
        <taxon>Sphaerobacter</taxon>
    </lineage>
</organism>
<sequence>MRRIGRYDVEDPSKIQGRDEVQVHDRSLASLRLRHALAALAGVQGRVLLLGCGAGRYLRALSRERRDLNILGADLSRVALREARRRSPAHDLICLDASLLPFADGVFDAVLFFDLLEHVPEHRRMLSEIARVLRPGGVLHAFVPLEGKPGTVYHLLRRSRRIPINRWKRDHVGHVNHFTPEEVFRELWEAGLNVEDRAYGFHLVSQIHDVVDYWQRERSSGGEGLLPPAMVKAIARAVFIPTWRLSYLEDRLYRGRHLAAGLHLTARRCISSRHVDFGQRN</sequence>
<evidence type="ECO:0000259" key="1">
    <source>
        <dbReference type="Pfam" id="PF08241"/>
    </source>
</evidence>
<dbReference type="InterPro" id="IPR013216">
    <property type="entry name" value="Methyltransf_11"/>
</dbReference>
<dbReference type="InterPro" id="IPR029063">
    <property type="entry name" value="SAM-dependent_MTases_sf"/>
</dbReference>
<dbReference type="EMBL" id="CP001823">
    <property type="protein sequence ID" value="ACZ37886.1"/>
    <property type="molecule type" value="Genomic_DNA"/>
</dbReference>
<dbReference type="HOGENOM" id="CLU_990104_0_0_0"/>
<dbReference type="Proteomes" id="UP000002027">
    <property type="component" value="Chromosome 1"/>
</dbReference>
<dbReference type="eggNOG" id="COG2226">
    <property type="taxonomic scope" value="Bacteria"/>
</dbReference>
<dbReference type="Pfam" id="PF08241">
    <property type="entry name" value="Methyltransf_11"/>
    <property type="match status" value="1"/>
</dbReference>
<feature type="domain" description="Methyltransferase type 11" evidence="1">
    <location>
        <begin position="50"/>
        <end position="139"/>
    </location>
</feature>
<dbReference type="KEGG" id="sti:Sthe_0447"/>
<dbReference type="InParanoid" id="D1C7Q3"/>
<proteinExistence type="predicted"/>
<reference evidence="3" key="1">
    <citation type="submission" date="2009-11" db="EMBL/GenBank/DDBJ databases">
        <title>The complete chromosome 1 of Sphaerobacter thermophilus DSM 20745.</title>
        <authorList>
            <person name="Lucas S."/>
            <person name="Copeland A."/>
            <person name="Lapidus A."/>
            <person name="Glavina del Rio T."/>
            <person name="Dalin E."/>
            <person name="Tice H."/>
            <person name="Bruce D."/>
            <person name="Goodwin L."/>
            <person name="Pitluck S."/>
            <person name="Kyrpides N."/>
            <person name="Mavromatis K."/>
            <person name="Ivanova N."/>
            <person name="Mikhailova N."/>
            <person name="LaButti K.M."/>
            <person name="Clum A."/>
            <person name="Sun H.I."/>
            <person name="Brettin T."/>
            <person name="Detter J.C."/>
            <person name="Han C."/>
            <person name="Larimer F."/>
            <person name="Land M."/>
            <person name="Hauser L."/>
            <person name="Markowitz V."/>
            <person name="Cheng J.F."/>
            <person name="Hugenholtz P."/>
            <person name="Woyke T."/>
            <person name="Wu D."/>
            <person name="Steenblock K."/>
            <person name="Schneider S."/>
            <person name="Pukall R."/>
            <person name="Goeker M."/>
            <person name="Klenk H.P."/>
            <person name="Eisen J.A."/>
        </authorList>
    </citation>
    <scope>NUCLEOTIDE SEQUENCE [LARGE SCALE GENOMIC DNA]</scope>
    <source>
        <strain evidence="3">ATCC 49802 / DSM 20745 / S 6022</strain>
    </source>
</reference>
<keyword evidence="3" id="KW-1185">Reference proteome</keyword>
<keyword evidence="2" id="KW-0489">Methyltransferase</keyword>
<name>D1C7Q3_SPHTD</name>
<dbReference type="AlphaFoldDB" id="D1C7Q3"/>
<dbReference type="Gene3D" id="3.40.50.150">
    <property type="entry name" value="Vaccinia Virus protein VP39"/>
    <property type="match status" value="1"/>
</dbReference>
<evidence type="ECO:0000313" key="3">
    <source>
        <dbReference type="Proteomes" id="UP000002027"/>
    </source>
</evidence>
<dbReference type="GO" id="GO:0008757">
    <property type="term" value="F:S-adenosylmethionine-dependent methyltransferase activity"/>
    <property type="evidence" value="ECO:0007669"/>
    <property type="project" value="InterPro"/>
</dbReference>
<reference evidence="2 3" key="2">
    <citation type="journal article" date="2010" name="Stand. Genomic Sci.">
        <title>Complete genome sequence of Desulfohalobium retbaense type strain (HR(100)).</title>
        <authorList>
            <person name="Spring S."/>
            <person name="Nolan M."/>
            <person name="Lapidus A."/>
            <person name="Glavina Del Rio T."/>
            <person name="Copeland A."/>
            <person name="Tice H."/>
            <person name="Cheng J.F."/>
            <person name="Lucas S."/>
            <person name="Land M."/>
            <person name="Chen F."/>
            <person name="Bruce D."/>
            <person name="Goodwin L."/>
            <person name="Pitluck S."/>
            <person name="Ivanova N."/>
            <person name="Mavromatis K."/>
            <person name="Mikhailova N."/>
            <person name="Pati A."/>
            <person name="Chen A."/>
            <person name="Palaniappan K."/>
            <person name="Hauser L."/>
            <person name="Chang Y.J."/>
            <person name="Jeffries C.D."/>
            <person name="Munk C."/>
            <person name="Kiss H."/>
            <person name="Chain P."/>
            <person name="Han C."/>
            <person name="Brettin T."/>
            <person name="Detter J.C."/>
            <person name="Schuler E."/>
            <person name="Goker M."/>
            <person name="Rohde M."/>
            <person name="Bristow J."/>
            <person name="Eisen J.A."/>
            <person name="Markowitz V."/>
            <person name="Hugenholtz P."/>
            <person name="Kyrpides N.C."/>
            <person name="Klenk H.P."/>
        </authorList>
    </citation>
    <scope>NUCLEOTIDE SEQUENCE [LARGE SCALE GENOMIC DNA]</scope>
    <source>
        <strain evidence="3">ATCC 49802 / DSM 20745 / S 6022</strain>
    </source>
</reference>
<gene>
    <name evidence="2" type="ordered locus">Sthe_0447</name>
</gene>
<dbReference type="GO" id="GO:0032259">
    <property type="term" value="P:methylation"/>
    <property type="evidence" value="ECO:0007669"/>
    <property type="project" value="UniProtKB-KW"/>
</dbReference>
<dbReference type="RefSeq" id="WP_012870933.1">
    <property type="nucleotide sequence ID" value="NC_013523.1"/>
</dbReference>
<accession>D1C7Q3</accession>
<evidence type="ECO:0000313" key="2">
    <source>
        <dbReference type="EMBL" id="ACZ37886.1"/>
    </source>
</evidence>
<protein>
    <submittedName>
        <fullName evidence="2">Methyltransferase type 11</fullName>
    </submittedName>
</protein>
<keyword evidence="2" id="KW-0808">Transferase</keyword>
<dbReference type="STRING" id="479434.Sthe_0447"/>
<dbReference type="SUPFAM" id="SSF53335">
    <property type="entry name" value="S-adenosyl-L-methionine-dependent methyltransferases"/>
    <property type="match status" value="1"/>
</dbReference>
<dbReference type="OrthoDB" id="9805171at2"/>
<dbReference type="CDD" id="cd02440">
    <property type="entry name" value="AdoMet_MTases"/>
    <property type="match status" value="1"/>
</dbReference>
<dbReference type="PANTHER" id="PTHR43591">
    <property type="entry name" value="METHYLTRANSFERASE"/>
    <property type="match status" value="1"/>
</dbReference>